<feature type="compositionally biased region" description="Basic and acidic residues" evidence="1">
    <location>
        <begin position="1"/>
        <end position="14"/>
    </location>
</feature>
<dbReference type="RefSeq" id="WP_353712283.1">
    <property type="nucleotide sequence ID" value="NZ_CP159279.1"/>
</dbReference>
<dbReference type="AlphaFoldDB" id="A0AAU8ER54"/>
<accession>A0AAU8ER54</accession>
<reference evidence="2" key="1">
    <citation type="submission" date="2024-06" db="EMBL/GenBank/DDBJ databases">
        <title>Biodegradation of dimethachlon by Arthrobacter sp. K5: mechanistic insights and ecological implications.</title>
        <authorList>
            <person name="Hu S."/>
            <person name="Lu P."/>
        </authorList>
    </citation>
    <scope>NUCLEOTIDE SEQUENCE</scope>
    <source>
        <strain evidence="2">K5</strain>
    </source>
</reference>
<evidence type="ECO:0000256" key="1">
    <source>
        <dbReference type="SAM" id="MobiDB-lite"/>
    </source>
</evidence>
<feature type="compositionally biased region" description="Basic and acidic residues" evidence="1">
    <location>
        <begin position="90"/>
        <end position="137"/>
    </location>
</feature>
<feature type="region of interest" description="Disordered" evidence="1">
    <location>
        <begin position="1"/>
        <end position="38"/>
    </location>
</feature>
<gene>
    <name evidence="2" type="ORF">ABRP34_03560</name>
</gene>
<feature type="region of interest" description="Disordered" evidence="1">
    <location>
        <begin position="85"/>
        <end position="142"/>
    </location>
</feature>
<organism evidence="2">
    <name type="scientific">Arthrobacter sp. K5</name>
    <dbReference type="NCBI Taxonomy" id="2839623"/>
    <lineage>
        <taxon>Bacteria</taxon>
        <taxon>Bacillati</taxon>
        <taxon>Actinomycetota</taxon>
        <taxon>Actinomycetes</taxon>
        <taxon>Micrococcales</taxon>
        <taxon>Micrococcaceae</taxon>
        <taxon>Arthrobacter</taxon>
    </lineage>
</organism>
<protein>
    <submittedName>
        <fullName evidence="2">Uncharacterized protein</fullName>
    </submittedName>
</protein>
<dbReference type="EMBL" id="CP159279">
    <property type="protein sequence ID" value="XCH12105.1"/>
    <property type="molecule type" value="Genomic_DNA"/>
</dbReference>
<name>A0AAU8ER54_9MICC</name>
<sequence>MSTTHEVVKADHGAQKKRPLVRVEPQSQRDDGSPIAGEGQAYVTRSGKLFHTQWCSIMDGHWRAVNGGIYVTMIADVGLRGHCPQCDQDPEAKKRSKLERAEKRAERLRLKEEANAEHRAKERPLVRVEPQSHRDDGSPVAGAGQVYVTRTGKLFHTQWCSIMDGQWRAGQRGIYVTMMADVGPRGRCTQCDRDPEAVKRSKFDQAELRRLNQELDQLGRTIARTLVVKGPEGVNTLGPQVIRFRETEAELTALSGRVGGSFPDSNDARNS</sequence>
<evidence type="ECO:0000313" key="2">
    <source>
        <dbReference type="EMBL" id="XCH12105.1"/>
    </source>
</evidence>
<proteinExistence type="predicted"/>